<keyword evidence="1" id="KW-1133">Transmembrane helix</keyword>
<sequence>MPVYKTIFYSTILFNCLFFVFETLVLLLGYNPSLPWRFIALTLGIFCLALLVTVGILGAFPHKQQSSYTRIMYGRGISFLLC</sequence>
<feature type="transmembrane region" description="Helical" evidence="1">
    <location>
        <begin position="7"/>
        <end position="30"/>
    </location>
</feature>
<evidence type="ECO:0000313" key="2">
    <source>
        <dbReference type="Ensembl" id="ENSPCEP00000014250.1"/>
    </source>
</evidence>
<protein>
    <submittedName>
        <fullName evidence="2">Uncharacterized protein</fullName>
    </submittedName>
</protein>
<name>A0A8C8VK93_9SAUR</name>
<evidence type="ECO:0000313" key="3">
    <source>
        <dbReference type="Proteomes" id="UP000694393"/>
    </source>
</evidence>
<reference evidence="2" key="2">
    <citation type="submission" date="2025-09" db="UniProtKB">
        <authorList>
            <consortium name="Ensembl"/>
        </authorList>
    </citation>
    <scope>IDENTIFICATION</scope>
</reference>
<keyword evidence="1" id="KW-0472">Membrane</keyword>
<keyword evidence="1" id="KW-0812">Transmembrane</keyword>
<proteinExistence type="predicted"/>
<dbReference type="Ensembl" id="ENSPCET00000014771.1">
    <property type="protein sequence ID" value="ENSPCEP00000014250.1"/>
    <property type="gene ID" value="ENSPCEG00000011312.1"/>
</dbReference>
<feature type="transmembrane region" description="Helical" evidence="1">
    <location>
        <begin position="36"/>
        <end position="60"/>
    </location>
</feature>
<keyword evidence="3" id="KW-1185">Reference proteome</keyword>
<dbReference type="AlphaFoldDB" id="A0A8C8VK93"/>
<accession>A0A8C8VK93</accession>
<reference evidence="2" key="1">
    <citation type="submission" date="2025-08" db="UniProtKB">
        <authorList>
            <consortium name="Ensembl"/>
        </authorList>
    </citation>
    <scope>IDENTIFICATION</scope>
</reference>
<evidence type="ECO:0000256" key="1">
    <source>
        <dbReference type="SAM" id="Phobius"/>
    </source>
</evidence>
<dbReference type="Proteomes" id="UP000694393">
    <property type="component" value="Unplaced"/>
</dbReference>
<organism evidence="2 3">
    <name type="scientific">Pelusios castaneus</name>
    <name type="common">West African mud turtle</name>
    <dbReference type="NCBI Taxonomy" id="367368"/>
    <lineage>
        <taxon>Eukaryota</taxon>
        <taxon>Metazoa</taxon>
        <taxon>Chordata</taxon>
        <taxon>Craniata</taxon>
        <taxon>Vertebrata</taxon>
        <taxon>Euteleostomi</taxon>
        <taxon>Archelosauria</taxon>
        <taxon>Testudinata</taxon>
        <taxon>Testudines</taxon>
        <taxon>Pleurodira</taxon>
        <taxon>Pelomedusidae</taxon>
        <taxon>Pelusios</taxon>
    </lineage>
</organism>